<name>A0A395UVG2_9FIRM</name>
<dbReference type="Proteomes" id="UP000266698">
    <property type="component" value="Unassembled WGS sequence"/>
</dbReference>
<dbReference type="AlphaFoldDB" id="A0A395UVG2"/>
<comment type="caution">
    <text evidence="1">The sequence shown here is derived from an EMBL/GenBank/DDBJ whole genome shotgun (WGS) entry which is preliminary data.</text>
</comment>
<evidence type="ECO:0000313" key="3">
    <source>
        <dbReference type="Proteomes" id="UP000266066"/>
    </source>
</evidence>
<reference evidence="3 4" key="1">
    <citation type="submission" date="2018-08" db="EMBL/GenBank/DDBJ databases">
        <title>A genome reference for cultivated species of the human gut microbiota.</title>
        <authorList>
            <person name="Zou Y."/>
            <person name="Xue W."/>
            <person name="Luo G."/>
        </authorList>
    </citation>
    <scope>NUCLEOTIDE SEQUENCE [LARGE SCALE GENOMIC DNA]</scope>
    <source>
        <strain evidence="1 3">AF25-15</strain>
        <strain evidence="2 4">AF36-2BH</strain>
    </source>
</reference>
<protein>
    <submittedName>
        <fullName evidence="1">Uncharacterized protein</fullName>
    </submittedName>
</protein>
<evidence type="ECO:0000313" key="2">
    <source>
        <dbReference type="EMBL" id="RHL76546.1"/>
    </source>
</evidence>
<dbReference type="Proteomes" id="UP000266066">
    <property type="component" value="Unassembled WGS sequence"/>
</dbReference>
<evidence type="ECO:0000313" key="1">
    <source>
        <dbReference type="EMBL" id="RGR52923.1"/>
    </source>
</evidence>
<dbReference type="EMBL" id="QRPB01000019">
    <property type="protein sequence ID" value="RHL76546.1"/>
    <property type="molecule type" value="Genomic_DNA"/>
</dbReference>
<gene>
    <name evidence="2" type="ORF">DW001_13290</name>
    <name evidence="1" type="ORF">DWY38_13165</name>
</gene>
<dbReference type="RefSeq" id="WP_118375608.1">
    <property type="nucleotide sequence ID" value="NZ_QRPB01000019.1"/>
</dbReference>
<organism evidence="1 3">
    <name type="scientific">Agathobacter rectalis</name>
    <dbReference type="NCBI Taxonomy" id="39491"/>
    <lineage>
        <taxon>Bacteria</taxon>
        <taxon>Bacillati</taxon>
        <taxon>Bacillota</taxon>
        <taxon>Clostridia</taxon>
        <taxon>Lachnospirales</taxon>
        <taxon>Lachnospiraceae</taxon>
        <taxon>Agathobacter</taxon>
    </lineage>
</organism>
<evidence type="ECO:0000313" key="4">
    <source>
        <dbReference type="Proteomes" id="UP000266698"/>
    </source>
</evidence>
<accession>A0A395UVG2</accession>
<dbReference type="EMBL" id="QRUJ01000017">
    <property type="protein sequence ID" value="RGR52923.1"/>
    <property type="molecule type" value="Genomic_DNA"/>
</dbReference>
<proteinExistence type="predicted"/>
<sequence length="139" mass="15763">MIKSGDSKEIRLKEFSYALERMESLKSGNELTNKIVEIQGTHIYSKGDSVPEIESINTFLTTISFAVEDLFNNTYEVLNNSLEQYIASDEAIGKLWEQIQNDNDEKGSSNPFKDVVTNFQSGYDSSCQLFRHGYGDNNK</sequence>